<dbReference type="NCBIfam" id="NF000592">
    <property type="entry name" value="PRK00013.1"/>
    <property type="match status" value="1"/>
</dbReference>
<dbReference type="Proteomes" id="UP001158576">
    <property type="component" value="Chromosome XSR"/>
</dbReference>
<evidence type="ECO:0000256" key="8">
    <source>
        <dbReference type="ARBA" id="ARBA00037436"/>
    </source>
</evidence>
<dbReference type="EC" id="5.6.1.7" evidence="2"/>
<dbReference type="NCBIfam" id="TIGR02348">
    <property type="entry name" value="GroEL"/>
    <property type="match status" value="1"/>
</dbReference>
<dbReference type="EMBL" id="OU015569">
    <property type="protein sequence ID" value="CAG5094125.1"/>
    <property type="molecule type" value="Genomic_DNA"/>
</dbReference>
<dbReference type="InterPro" id="IPR027413">
    <property type="entry name" value="GROEL-like_equatorial_sf"/>
</dbReference>
<dbReference type="HAMAP" id="MF_00600">
    <property type="entry name" value="CH60"/>
    <property type="match status" value="1"/>
</dbReference>
<comment type="similarity">
    <text evidence="1 9">Belongs to the chaperonin (HSP60) family.</text>
</comment>
<evidence type="ECO:0000256" key="4">
    <source>
        <dbReference type="ARBA" id="ARBA00023186"/>
    </source>
</evidence>
<dbReference type="CDD" id="cd03344">
    <property type="entry name" value="GroEL"/>
    <property type="match status" value="1"/>
</dbReference>
<protein>
    <recommendedName>
        <fullName evidence="3">60 kDa heat shock protein, mitochondrial</fullName>
        <ecNumber evidence="2">5.6.1.7</ecNumber>
    </recommendedName>
    <alternativeName>
        <fullName evidence="5">60 kDa chaperonin</fullName>
    </alternativeName>
    <alternativeName>
        <fullName evidence="7">Chaperonin 60</fullName>
    </alternativeName>
    <alternativeName>
        <fullName evidence="6">Heat shock protein 60</fullName>
    </alternativeName>
</protein>
<evidence type="ECO:0000256" key="5">
    <source>
        <dbReference type="ARBA" id="ARBA00029756"/>
    </source>
</evidence>
<dbReference type="InterPro" id="IPR027409">
    <property type="entry name" value="GroEL-like_apical_dom_sf"/>
</dbReference>
<evidence type="ECO:0000256" key="1">
    <source>
        <dbReference type="ARBA" id="ARBA00006607"/>
    </source>
</evidence>
<evidence type="ECO:0000256" key="7">
    <source>
        <dbReference type="ARBA" id="ARBA00031799"/>
    </source>
</evidence>
<evidence type="ECO:0000256" key="2">
    <source>
        <dbReference type="ARBA" id="ARBA00012198"/>
    </source>
</evidence>
<dbReference type="Gene3D" id="3.30.260.10">
    <property type="entry name" value="TCP-1-like chaperonin intermediate domain"/>
    <property type="match status" value="1"/>
</dbReference>
<evidence type="ECO:0000256" key="3">
    <source>
        <dbReference type="ARBA" id="ARBA00019981"/>
    </source>
</evidence>
<dbReference type="NCBIfam" id="NF009489">
    <property type="entry name" value="PRK12851.1"/>
    <property type="match status" value="1"/>
</dbReference>
<sequence length="560" mass="59416">MLRNGASKVVQRISQLRGAKDLVFGQDARKEILAGVNLLADAVETTMGPKGNTVIIEQSWGGPKITKDGVSVAKAIDLEDATQNIGVKLVQNVANNTNENAGDGTTSATVLARAILNEGLKKIENGANGTDVRRGVQKALKVVLQELDNMAIPVISNEEICQVATISANGDSSVGELIAAAMAKVGPRGVVTVKDGKTLTDELEVIEGMKFDRGYISPFFVTETKGLKCIYENAMVLLSEKKISDVQPLVPALEAAARSGKPLIIIAEDIDGSAIQALVLNRLKGGLKVVAVKAPGFGDNRKNTIQDLACATGGHVFGTEVGKKLEECTLEDLGNVAEVTITKDDTLMLGGKGDKDQIEHRCRSILEQMEDTTSEYEREKLNERLARLSDGVAALKIGGASEVEQGEKKDRVEDALNATRCAIEGGMVPGGGVALLRCIPALANVEVNNKDEQIGVDIISRAIRKPCETIANNAGVEGRTVVEKIMAGAAGYNAHTDEFVDMIANGIVDPAKVVKQSLTDAAGVASLMTTAECIITEIKEDAPAMPPWEAWAVEWAEWEA</sequence>
<dbReference type="PRINTS" id="PR00298">
    <property type="entry name" value="CHAPERONIN60"/>
</dbReference>
<dbReference type="Gene3D" id="1.10.560.10">
    <property type="entry name" value="GroEL-like equatorial domain"/>
    <property type="match status" value="1"/>
</dbReference>
<dbReference type="InterPro" id="IPR001844">
    <property type="entry name" value="Cpn60/GroEL"/>
</dbReference>
<keyword evidence="4" id="KW-0143">Chaperone</keyword>
<organism evidence="10 11">
    <name type="scientific">Oikopleura dioica</name>
    <name type="common">Tunicate</name>
    <dbReference type="NCBI Taxonomy" id="34765"/>
    <lineage>
        <taxon>Eukaryota</taxon>
        <taxon>Metazoa</taxon>
        <taxon>Chordata</taxon>
        <taxon>Tunicata</taxon>
        <taxon>Appendicularia</taxon>
        <taxon>Copelata</taxon>
        <taxon>Oikopleuridae</taxon>
        <taxon>Oikopleura</taxon>
    </lineage>
</organism>
<dbReference type="InterPro" id="IPR027410">
    <property type="entry name" value="TCP-1-like_intermed_sf"/>
</dbReference>
<dbReference type="NCBIfam" id="NF009487">
    <property type="entry name" value="PRK12849.1"/>
    <property type="match status" value="1"/>
</dbReference>
<evidence type="ECO:0000256" key="6">
    <source>
        <dbReference type="ARBA" id="ARBA00030005"/>
    </source>
</evidence>
<accession>A0ABN7SB21</accession>
<dbReference type="InterPro" id="IPR002423">
    <property type="entry name" value="Cpn60/GroEL/TCP-1"/>
</dbReference>
<dbReference type="Gene3D" id="3.50.7.10">
    <property type="entry name" value="GroEL"/>
    <property type="match status" value="1"/>
</dbReference>
<evidence type="ECO:0000313" key="11">
    <source>
        <dbReference type="Proteomes" id="UP001158576"/>
    </source>
</evidence>
<proteinExistence type="inferred from homology"/>
<gene>
    <name evidence="10" type="ORF">OKIOD_LOCUS4828</name>
</gene>
<evidence type="ECO:0000313" key="10">
    <source>
        <dbReference type="EMBL" id="CAG5094125.1"/>
    </source>
</evidence>
<keyword evidence="11" id="KW-1185">Reference proteome</keyword>
<dbReference type="NCBIfam" id="NF009488">
    <property type="entry name" value="PRK12850.1"/>
    <property type="match status" value="1"/>
</dbReference>
<name>A0ABN7SB21_OIKDI</name>
<dbReference type="SUPFAM" id="SSF52029">
    <property type="entry name" value="GroEL apical domain-like"/>
    <property type="match status" value="1"/>
</dbReference>
<reference evidence="10 11" key="1">
    <citation type="submission" date="2021-04" db="EMBL/GenBank/DDBJ databases">
        <authorList>
            <person name="Bliznina A."/>
        </authorList>
    </citation>
    <scope>NUCLEOTIDE SEQUENCE [LARGE SCALE GENOMIC DNA]</scope>
</reference>
<dbReference type="SUPFAM" id="SSF48592">
    <property type="entry name" value="GroEL equatorial domain-like"/>
    <property type="match status" value="1"/>
</dbReference>
<dbReference type="PANTHER" id="PTHR45633">
    <property type="entry name" value="60 KDA HEAT SHOCK PROTEIN, MITOCHONDRIAL"/>
    <property type="match status" value="1"/>
</dbReference>
<dbReference type="Pfam" id="PF00118">
    <property type="entry name" value="Cpn60_TCP1"/>
    <property type="match status" value="1"/>
</dbReference>
<dbReference type="SUPFAM" id="SSF54849">
    <property type="entry name" value="GroEL-intermediate domain like"/>
    <property type="match status" value="1"/>
</dbReference>
<evidence type="ECO:0000256" key="9">
    <source>
        <dbReference type="RuleBase" id="RU000418"/>
    </source>
</evidence>
<comment type="function">
    <text evidence="8">Chaperonin implicated in mitochondrial protein import and macromolecular assembly. Together with Hsp10, facilitates the correct folding of imported proteins. May also prevent misfolding and promote the refolding and proper assembly of unfolded polypeptides generated under stress conditions in the mitochondrial matrix. The functional units of these chaperonins consist of heptameric rings of the large subunit Hsp60, which function as a back-to-back double ring. In a cyclic reaction, Hsp60 ring complexes bind one unfolded substrate protein per ring, followed by the binding of ATP and association with 2 heptameric rings of the co-chaperonin Hsp10. This leads to sequestration of the substrate protein in the inner cavity of Hsp60 where, for a certain period of time, it can fold undisturbed by other cell components. Synchronous hydrolysis of ATP in all Hsp60 subunits results in the dissociation of the chaperonin rings and the release of ADP and the folded substrate protein.</text>
</comment>